<reference evidence="2 3" key="1">
    <citation type="submission" date="2015-07" db="EMBL/GenBank/DDBJ databases">
        <title>Genome sequence of Ornatilinea apprima DSM 23815.</title>
        <authorList>
            <person name="Hemp J."/>
            <person name="Ward L.M."/>
            <person name="Pace L.A."/>
            <person name="Fischer W.W."/>
        </authorList>
    </citation>
    <scope>NUCLEOTIDE SEQUENCE [LARGE SCALE GENOMIC DNA]</scope>
    <source>
        <strain evidence="2 3">P3M-1</strain>
    </source>
</reference>
<accession>A0A0P6XME5</accession>
<feature type="transmembrane region" description="Helical" evidence="1">
    <location>
        <begin position="74"/>
        <end position="99"/>
    </location>
</feature>
<keyword evidence="1" id="KW-1133">Transmembrane helix</keyword>
<dbReference type="AlphaFoldDB" id="A0A0P6XME5"/>
<dbReference type="STRING" id="1134406.ADN00_00275"/>
<keyword evidence="1" id="KW-0472">Membrane</keyword>
<dbReference type="RefSeq" id="WP_075060953.1">
    <property type="nucleotide sequence ID" value="NZ_LGCL01000002.1"/>
</dbReference>
<comment type="caution">
    <text evidence="2">The sequence shown here is derived from an EMBL/GenBank/DDBJ whole genome shotgun (WGS) entry which is preliminary data.</text>
</comment>
<evidence type="ECO:0000313" key="2">
    <source>
        <dbReference type="EMBL" id="KPL81019.1"/>
    </source>
</evidence>
<evidence type="ECO:0000313" key="3">
    <source>
        <dbReference type="Proteomes" id="UP000050417"/>
    </source>
</evidence>
<dbReference type="EMBL" id="LGCL01000002">
    <property type="protein sequence ID" value="KPL81019.1"/>
    <property type="molecule type" value="Genomic_DNA"/>
</dbReference>
<dbReference type="Proteomes" id="UP000050417">
    <property type="component" value="Unassembled WGS sequence"/>
</dbReference>
<gene>
    <name evidence="2" type="ORF">ADN00_00275</name>
</gene>
<organism evidence="2 3">
    <name type="scientific">Ornatilinea apprima</name>
    <dbReference type="NCBI Taxonomy" id="1134406"/>
    <lineage>
        <taxon>Bacteria</taxon>
        <taxon>Bacillati</taxon>
        <taxon>Chloroflexota</taxon>
        <taxon>Anaerolineae</taxon>
        <taxon>Anaerolineales</taxon>
        <taxon>Anaerolineaceae</taxon>
        <taxon>Ornatilinea</taxon>
    </lineage>
</organism>
<feature type="transmembrane region" description="Helical" evidence="1">
    <location>
        <begin position="21"/>
        <end position="46"/>
    </location>
</feature>
<keyword evidence="1" id="KW-0812">Transmembrane</keyword>
<sequence length="121" mass="13477">MGKYDNYSSQNRPARGTLTHPIWRGVGFGLAILTPVIAYSAALILIDANAQNGWVAIPRDLIAPTGDPLLYVKIILTLVMVFLLYLIFSFITFILYGIFGPPRYGPKDVPPTSYRGGKYRR</sequence>
<name>A0A0P6XME5_9CHLR</name>
<keyword evidence="3" id="KW-1185">Reference proteome</keyword>
<protein>
    <submittedName>
        <fullName evidence="2">Uncharacterized protein</fullName>
    </submittedName>
</protein>
<evidence type="ECO:0000256" key="1">
    <source>
        <dbReference type="SAM" id="Phobius"/>
    </source>
</evidence>
<proteinExistence type="predicted"/>
<dbReference type="OrthoDB" id="162886at2"/>